<accession>A0ABS5KWE6</accession>
<keyword evidence="2" id="KW-1185">Reference proteome</keyword>
<evidence type="ECO:0000313" key="1">
    <source>
        <dbReference type="EMBL" id="MBS2550378.1"/>
    </source>
</evidence>
<dbReference type="EMBL" id="JAAFYZ010000100">
    <property type="protein sequence ID" value="MBS2550378.1"/>
    <property type="molecule type" value="Genomic_DNA"/>
</dbReference>
<protein>
    <submittedName>
        <fullName evidence="1">Uncharacterized protein</fullName>
    </submittedName>
</protein>
<dbReference type="Proteomes" id="UP000730482">
    <property type="component" value="Unassembled WGS sequence"/>
</dbReference>
<sequence>MAKGVPGGYQVWDNKGHRWWGDLYELCPDDLLIELNGGADPEKITALLKWYRAQKR</sequence>
<proteinExistence type="predicted"/>
<reference evidence="1 2" key="1">
    <citation type="submission" date="2020-02" db="EMBL/GenBank/DDBJ databases">
        <title>Acidophilic actinobacteria isolated from forest soil.</title>
        <authorList>
            <person name="Golinska P."/>
        </authorList>
    </citation>
    <scope>NUCLEOTIDE SEQUENCE [LARGE SCALE GENOMIC DNA]</scope>
    <source>
        <strain evidence="1 2">NL8</strain>
    </source>
</reference>
<name>A0ABS5KWE6_9ACTN</name>
<gene>
    <name evidence="1" type="ORF">KGQ19_26255</name>
</gene>
<organism evidence="1 2">
    <name type="scientific">Catenulispora pinistramenti</name>
    <dbReference type="NCBI Taxonomy" id="2705254"/>
    <lineage>
        <taxon>Bacteria</taxon>
        <taxon>Bacillati</taxon>
        <taxon>Actinomycetota</taxon>
        <taxon>Actinomycetes</taxon>
        <taxon>Catenulisporales</taxon>
        <taxon>Catenulisporaceae</taxon>
        <taxon>Catenulispora</taxon>
    </lineage>
</organism>
<evidence type="ECO:0000313" key="2">
    <source>
        <dbReference type="Proteomes" id="UP000730482"/>
    </source>
</evidence>
<comment type="caution">
    <text evidence="1">The sequence shown here is derived from an EMBL/GenBank/DDBJ whole genome shotgun (WGS) entry which is preliminary data.</text>
</comment>